<dbReference type="GO" id="GO:0006281">
    <property type="term" value="P:DNA repair"/>
    <property type="evidence" value="ECO:0007669"/>
    <property type="project" value="InterPro"/>
</dbReference>
<evidence type="ECO:0000256" key="1">
    <source>
        <dbReference type="SAM" id="MobiDB-lite"/>
    </source>
</evidence>
<organism evidence="4">
    <name type="scientific">Candidatus Kentrum sp. DK</name>
    <dbReference type="NCBI Taxonomy" id="2126562"/>
    <lineage>
        <taxon>Bacteria</taxon>
        <taxon>Pseudomonadati</taxon>
        <taxon>Pseudomonadota</taxon>
        <taxon>Gammaproteobacteria</taxon>
        <taxon>Candidatus Kentrum</taxon>
    </lineage>
</organism>
<feature type="domain" description="Helix-hairpin-helix DNA-binding motif class 1" evidence="3">
    <location>
        <begin position="63"/>
        <end position="82"/>
    </location>
</feature>
<dbReference type="PANTHER" id="PTHR21180:SF32">
    <property type="entry name" value="ENDONUCLEASE_EXONUCLEASE_PHOSPHATASE FAMILY DOMAIN-CONTAINING PROTEIN 1"/>
    <property type="match status" value="1"/>
</dbReference>
<evidence type="ECO:0000313" key="4">
    <source>
        <dbReference type="EMBL" id="VFJ49405.1"/>
    </source>
</evidence>
<proteinExistence type="predicted"/>
<feature type="chain" id="PRO_5019302337" evidence="2">
    <location>
        <begin position="22"/>
        <end position="118"/>
    </location>
</feature>
<keyword evidence="2" id="KW-0732">Signal</keyword>
<dbReference type="GO" id="GO:0015627">
    <property type="term" value="C:type II protein secretion system complex"/>
    <property type="evidence" value="ECO:0007669"/>
    <property type="project" value="TreeGrafter"/>
</dbReference>
<dbReference type="AlphaFoldDB" id="A0A450SB72"/>
<dbReference type="Pfam" id="PF12836">
    <property type="entry name" value="HHH_3"/>
    <property type="match status" value="1"/>
</dbReference>
<protein>
    <submittedName>
        <fullName evidence="4">ComEA protein</fullName>
    </submittedName>
</protein>
<evidence type="ECO:0000259" key="3">
    <source>
        <dbReference type="SMART" id="SM00278"/>
    </source>
</evidence>
<sequence>MNTIKNLLFALLLIIPGLLLASDPVDINTATREELMTLNGIGKVKAQAIIDYRATNGPFGSLEGLDEVTGIGEKTIEANRDKMVVTDVESPMLQHDMHESDDDEPESDDDASPEDETN</sequence>
<dbReference type="GO" id="GO:0003677">
    <property type="term" value="F:DNA binding"/>
    <property type="evidence" value="ECO:0007669"/>
    <property type="project" value="InterPro"/>
</dbReference>
<name>A0A450SB72_9GAMM</name>
<dbReference type="InterPro" id="IPR003583">
    <property type="entry name" value="Hlx-hairpin-Hlx_DNA-bd_motif"/>
</dbReference>
<dbReference type="InterPro" id="IPR051675">
    <property type="entry name" value="Endo/Exo/Phosphatase_dom_1"/>
</dbReference>
<dbReference type="InterPro" id="IPR010994">
    <property type="entry name" value="RuvA_2-like"/>
</dbReference>
<gene>
    <name evidence="4" type="ORF">BECKDK2373C_GA0170839_10263</name>
</gene>
<feature type="region of interest" description="Disordered" evidence="1">
    <location>
        <begin position="88"/>
        <end position="118"/>
    </location>
</feature>
<evidence type="ECO:0000256" key="2">
    <source>
        <dbReference type="SAM" id="SignalP"/>
    </source>
</evidence>
<dbReference type="SUPFAM" id="SSF47781">
    <property type="entry name" value="RuvA domain 2-like"/>
    <property type="match status" value="1"/>
</dbReference>
<dbReference type="EMBL" id="CAADEY010000026">
    <property type="protein sequence ID" value="VFJ49405.1"/>
    <property type="molecule type" value="Genomic_DNA"/>
</dbReference>
<dbReference type="SMART" id="SM00278">
    <property type="entry name" value="HhH1"/>
    <property type="match status" value="2"/>
</dbReference>
<dbReference type="Gene3D" id="1.10.150.280">
    <property type="entry name" value="AF1531-like domain"/>
    <property type="match status" value="1"/>
</dbReference>
<dbReference type="GO" id="GO:0015628">
    <property type="term" value="P:protein secretion by the type II secretion system"/>
    <property type="evidence" value="ECO:0007669"/>
    <property type="project" value="TreeGrafter"/>
</dbReference>
<dbReference type="NCBIfam" id="TIGR00426">
    <property type="entry name" value="competence protein ComEA helix-hairpin-helix repeat region"/>
    <property type="match status" value="1"/>
</dbReference>
<dbReference type="InterPro" id="IPR004509">
    <property type="entry name" value="Competence_ComEA_HhH"/>
</dbReference>
<accession>A0A450SB72</accession>
<dbReference type="PANTHER" id="PTHR21180">
    <property type="entry name" value="ENDONUCLEASE/EXONUCLEASE/PHOSPHATASE FAMILY DOMAIN-CONTAINING PROTEIN 1"/>
    <property type="match status" value="1"/>
</dbReference>
<feature type="signal peptide" evidence="2">
    <location>
        <begin position="1"/>
        <end position="21"/>
    </location>
</feature>
<reference evidence="4" key="1">
    <citation type="submission" date="2019-02" db="EMBL/GenBank/DDBJ databases">
        <authorList>
            <person name="Gruber-Vodicka R. H."/>
            <person name="Seah K. B. B."/>
        </authorList>
    </citation>
    <scope>NUCLEOTIDE SEQUENCE</scope>
    <source>
        <strain evidence="4">BECK_DK161</strain>
    </source>
</reference>
<feature type="compositionally biased region" description="Acidic residues" evidence="1">
    <location>
        <begin position="99"/>
        <end position="118"/>
    </location>
</feature>
<feature type="domain" description="Helix-hairpin-helix DNA-binding motif class 1" evidence="3">
    <location>
        <begin position="33"/>
        <end position="52"/>
    </location>
</feature>